<gene>
    <name evidence="2" type="ORF">OV079_16390</name>
</gene>
<dbReference type="EMBL" id="JAPNKE010000002">
    <property type="protein sequence ID" value="MCY1007105.1"/>
    <property type="molecule type" value="Genomic_DNA"/>
</dbReference>
<organism evidence="2 3">
    <name type="scientific">Nannocystis pusilla</name>
    <dbReference type="NCBI Taxonomy" id="889268"/>
    <lineage>
        <taxon>Bacteria</taxon>
        <taxon>Pseudomonadati</taxon>
        <taxon>Myxococcota</taxon>
        <taxon>Polyangia</taxon>
        <taxon>Nannocystales</taxon>
        <taxon>Nannocystaceae</taxon>
        <taxon>Nannocystis</taxon>
    </lineage>
</organism>
<keyword evidence="3" id="KW-1185">Reference proteome</keyword>
<dbReference type="Proteomes" id="UP001150924">
    <property type="component" value="Unassembled WGS sequence"/>
</dbReference>
<comment type="caution">
    <text evidence="2">The sequence shown here is derived from an EMBL/GenBank/DDBJ whole genome shotgun (WGS) entry which is preliminary data.</text>
</comment>
<evidence type="ECO:0000313" key="2">
    <source>
        <dbReference type="EMBL" id="MCY1007105.1"/>
    </source>
</evidence>
<accession>A0A9X3IXL3</accession>
<reference evidence="2" key="1">
    <citation type="submission" date="2022-11" db="EMBL/GenBank/DDBJ databases">
        <title>Minimal conservation of predation-associated metabolite biosynthetic gene clusters underscores biosynthetic potential of Myxococcota including descriptions for ten novel species: Archangium lansinium sp. nov., Myxococcus landrumus sp. nov., Nannocystis bai.</title>
        <authorList>
            <person name="Ahearne A."/>
            <person name="Stevens C."/>
            <person name="Phillips K."/>
        </authorList>
    </citation>
    <scope>NUCLEOTIDE SEQUENCE</scope>
    <source>
        <strain evidence="2">Na p29</strain>
    </source>
</reference>
<protein>
    <submittedName>
        <fullName evidence="2">Uncharacterized protein</fullName>
    </submittedName>
</protein>
<name>A0A9X3IXL3_9BACT</name>
<evidence type="ECO:0000256" key="1">
    <source>
        <dbReference type="SAM" id="MobiDB-lite"/>
    </source>
</evidence>
<feature type="region of interest" description="Disordered" evidence="1">
    <location>
        <begin position="1"/>
        <end position="42"/>
    </location>
</feature>
<dbReference type="AlphaFoldDB" id="A0A9X3IXL3"/>
<proteinExistence type="predicted"/>
<sequence length="342" mass="34843">MSFGTACDLAQDPRPVGGEAGDAEPLAGDPPRAGGQLGGLGRIGEQAPHVREQAVEVGLDVAVDAALHGGAHLGGGEAEDRQADHHRLAHGQAEAGVADRVEEEAVAAEPGVELAQRQVAEAAERGRVHAGEVERDVGAHAVEHVAAEPSPAPREVVDDDDAARELAAVDGVVGDDDAVLDDPHGGAPGVPHQGVERGDVDEQDVGVVDGVAGVGRRLARRIVLEVDARQAALGGAEDLELIALVVAARLEQDDVEWLLGDGFDRDLVDVGAPGEAAAAPAVALGTTWLYGQVELVRGLGEVVEVAAVNVPGQDAESSHEGLAFALAGARAALRSSASSRER</sequence>
<evidence type="ECO:0000313" key="3">
    <source>
        <dbReference type="Proteomes" id="UP001150924"/>
    </source>
</evidence>